<evidence type="ECO:0000256" key="3">
    <source>
        <dbReference type="ARBA" id="ARBA00022618"/>
    </source>
</evidence>
<dbReference type="Gene3D" id="3.40.1190.10">
    <property type="entry name" value="Mur-like, catalytic domain"/>
    <property type="match status" value="1"/>
</dbReference>
<accession>A0A4Y8IGH2</accession>
<evidence type="ECO:0000313" key="13">
    <source>
        <dbReference type="Proteomes" id="UP000297975"/>
    </source>
</evidence>
<dbReference type="GO" id="GO:0051301">
    <property type="term" value="P:cell division"/>
    <property type="evidence" value="ECO:0007669"/>
    <property type="project" value="UniProtKB-KW"/>
</dbReference>
<dbReference type="PANTHER" id="PTHR23135">
    <property type="entry name" value="MUR LIGASE FAMILY MEMBER"/>
    <property type="match status" value="1"/>
</dbReference>
<evidence type="ECO:0000259" key="9">
    <source>
        <dbReference type="Pfam" id="PF01225"/>
    </source>
</evidence>
<dbReference type="AlphaFoldDB" id="A0A4Y8IGH2"/>
<evidence type="ECO:0000259" key="10">
    <source>
        <dbReference type="Pfam" id="PF02875"/>
    </source>
</evidence>
<evidence type="ECO:0000256" key="8">
    <source>
        <dbReference type="RuleBase" id="RU004135"/>
    </source>
</evidence>
<evidence type="ECO:0000256" key="1">
    <source>
        <dbReference type="ARBA" id="ARBA00004752"/>
    </source>
</evidence>
<feature type="domain" description="Mur ligase C-terminal" evidence="10">
    <location>
        <begin position="339"/>
        <end position="467"/>
    </location>
</feature>
<feature type="domain" description="Mur ligase central" evidence="11">
    <location>
        <begin position="122"/>
        <end position="313"/>
    </location>
</feature>
<dbReference type="InterPro" id="IPR005761">
    <property type="entry name" value="UDP-N-AcMur-Glu-dNH2Pim_ligase"/>
</dbReference>
<comment type="caution">
    <text evidence="12">The sequence shown here is derived from an EMBL/GenBank/DDBJ whole genome shotgun (WGS) entry which is preliminary data.</text>
</comment>
<dbReference type="GO" id="GO:0071555">
    <property type="term" value="P:cell wall organization"/>
    <property type="evidence" value="ECO:0007669"/>
    <property type="project" value="UniProtKB-KW"/>
</dbReference>
<name>A0A4Y8IGH2_9BACI</name>
<feature type="domain" description="Mur ligase N-terminal catalytic" evidence="9">
    <location>
        <begin position="39"/>
        <end position="110"/>
    </location>
</feature>
<dbReference type="UniPathway" id="UPA00219"/>
<organism evidence="12 13">
    <name type="scientific">Filobacillus milosensis</name>
    <dbReference type="NCBI Taxonomy" id="94137"/>
    <lineage>
        <taxon>Bacteria</taxon>
        <taxon>Bacillati</taxon>
        <taxon>Bacillota</taxon>
        <taxon>Bacilli</taxon>
        <taxon>Bacillales</taxon>
        <taxon>Bacillaceae</taxon>
        <taxon>Filobacillus</taxon>
    </lineage>
</organism>
<dbReference type="EMBL" id="SOPW01000010">
    <property type="protein sequence ID" value="TFB19631.1"/>
    <property type="molecule type" value="Genomic_DNA"/>
</dbReference>
<comment type="similarity">
    <text evidence="2">Belongs to the MurCDEF family. MurE subfamily.</text>
</comment>
<dbReference type="GO" id="GO:0008360">
    <property type="term" value="P:regulation of cell shape"/>
    <property type="evidence" value="ECO:0007669"/>
    <property type="project" value="UniProtKB-KW"/>
</dbReference>
<dbReference type="SUPFAM" id="SSF53244">
    <property type="entry name" value="MurD-like peptide ligases, peptide-binding domain"/>
    <property type="match status" value="1"/>
</dbReference>
<sequence length="500" mass="56845">MRVNYSKVCRSLGEHQVKLFELLNHVDEPTQRDLEDIDITGVTDDSRDVKRGYMFVAVEGYNHDGHHYINEALENGASVVVGEQQLNLSAPYIQVNDTKRILGQMASHFYGHPSDQKIVIGVTGTNGKTTTSYMLKAVFEQNGYNCGLIGTIEYFINGESLPSKNTTPGAVTLQKLLHDSQDDVVIIEISSHALKQHRVAGVQLDEAIFTNLDSEHLDYHNSMQEYFESKFQIFNLLKENGYALLNSDDKWCRQAIEQLRDSKINVHTVGIKEENDVQIFEHHQNLHVKGATSNELLELKMPGLHNRYNAAFGLLTSEIFNLNRNESIQALNHVENIRGRFEIVYFPGNKKVVVDYAHTPKGFYHCLNTIRECGARRIIHVFGFRGARDPSKRLSMMKQSIEVSDYYILTFDDLNDTPENDMEQTLNQFHNQFGNNKGEVVTDRTLAIERAIELAGDGDWVVITGKGHESFKHDFKWGTKSDLETVEKVLEHVQTATRLS</sequence>
<dbReference type="InterPro" id="IPR035911">
    <property type="entry name" value="MurE/MurF_N"/>
</dbReference>
<evidence type="ECO:0000256" key="2">
    <source>
        <dbReference type="ARBA" id="ARBA00005898"/>
    </source>
</evidence>
<dbReference type="GO" id="GO:0008765">
    <property type="term" value="F:UDP-N-acetylmuramoylalanyl-D-glutamate-2,6-diaminopimelate ligase activity"/>
    <property type="evidence" value="ECO:0007669"/>
    <property type="project" value="UniProtKB-EC"/>
</dbReference>
<keyword evidence="5 8" id="KW-0573">Peptidoglycan synthesis</keyword>
<keyword evidence="4 8" id="KW-0133">Cell shape</keyword>
<dbReference type="NCBIfam" id="TIGR01085">
    <property type="entry name" value="murE"/>
    <property type="match status" value="1"/>
</dbReference>
<keyword evidence="3 8" id="KW-0132">Cell division</keyword>
<dbReference type="Gene3D" id="3.40.1390.10">
    <property type="entry name" value="MurE/MurF, N-terminal domain"/>
    <property type="match status" value="1"/>
</dbReference>
<dbReference type="Pfam" id="PF02875">
    <property type="entry name" value="Mur_ligase_C"/>
    <property type="match status" value="1"/>
</dbReference>
<dbReference type="EC" id="6.3.2.13" evidence="12"/>
<dbReference type="PANTHER" id="PTHR23135:SF4">
    <property type="entry name" value="UDP-N-ACETYLMURAMOYL-L-ALANYL-D-GLUTAMATE--2,6-DIAMINOPIMELATE LIGASE MURE HOMOLOG, CHLOROPLASTIC"/>
    <property type="match status" value="1"/>
</dbReference>
<dbReference type="SUPFAM" id="SSF53623">
    <property type="entry name" value="MurD-like peptide ligases, catalytic domain"/>
    <property type="match status" value="1"/>
</dbReference>
<evidence type="ECO:0000259" key="11">
    <source>
        <dbReference type="Pfam" id="PF08245"/>
    </source>
</evidence>
<dbReference type="NCBIfam" id="NF001126">
    <property type="entry name" value="PRK00139.1-4"/>
    <property type="match status" value="1"/>
</dbReference>
<evidence type="ECO:0000256" key="4">
    <source>
        <dbReference type="ARBA" id="ARBA00022960"/>
    </source>
</evidence>
<dbReference type="OrthoDB" id="9800958at2"/>
<gene>
    <name evidence="12" type="ORF">E3U55_10780</name>
</gene>
<keyword evidence="6 8" id="KW-0131">Cell cycle</keyword>
<dbReference type="Proteomes" id="UP000297975">
    <property type="component" value="Unassembled WGS sequence"/>
</dbReference>
<dbReference type="InterPro" id="IPR004101">
    <property type="entry name" value="Mur_ligase_C"/>
</dbReference>
<dbReference type="GO" id="GO:0005737">
    <property type="term" value="C:cytoplasm"/>
    <property type="evidence" value="ECO:0007669"/>
    <property type="project" value="UniProtKB-SubCell"/>
</dbReference>
<evidence type="ECO:0000256" key="6">
    <source>
        <dbReference type="ARBA" id="ARBA00023306"/>
    </source>
</evidence>
<protein>
    <submittedName>
        <fullName evidence="12">UDP-N-acetylmuramoyl-L-alanyl-D-glutamate--2, 6-diaminopimelate ligase</fullName>
        <ecNumber evidence="12">6.3.2.13</ecNumber>
    </submittedName>
</protein>
<keyword evidence="7 8" id="KW-0961">Cell wall biogenesis/degradation</keyword>
<dbReference type="InterPro" id="IPR013221">
    <property type="entry name" value="Mur_ligase_cen"/>
</dbReference>
<evidence type="ECO:0000256" key="5">
    <source>
        <dbReference type="ARBA" id="ARBA00022984"/>
    </source>
</evidence>
<evidence type="ECO:0000256" key="7">
    <source>
        <dbReference type="ARBA" id="ARBA00023316"/>
    </source>
</evidence>
<dbReference type="Pfam" id="PF01225">
    <property type="entry name" value="Mur_ligase"/>
    <property type="match status" value="1"/>
</dbReference>
<dbReference type="GO" id="GO:0009252">
    <property type="term" value="P:peptidoglycan biosynthetic process"/>
    <property type="evidence" value="ECO:0007669"/>
    <property type="project" value="UniProtKB-UniPathway"/>
</dbReference>
<dbReference type="SUPFAM" id="SSF63418">
    <property type="entry name" value="MurE/MurF N-terminal domain"/>
    <property type="match status" value="1"/>
</dbReference>
<dbReference type="GO" id="GO:0005524">
    <property type="term" value="F:ATP binding"/>
    <property type="evidence" value="ECO:0007669"/>
    <property type="project" value="InterPro"/>
</dbReference>
<evidence type="ECO:0000313" key="12">
    <source>
        <dbReference type="EMBL" id="TFB19631.1"/>
    </source>
</evidence>
<reference evidence="12 13" key="1">
    <citation type="submission" date="2019-03" db="EMBL/GenBank/DDBJ databases">
        <authorList>
            <person name="He R.-H."/>
        </authorList>
    </citation>
    <scope>NUCLEOTIDE SEQUENCE [LARGE SCALE GENOMIC DNA]</scope>
    <source>
        <strain evidence="13">SH 714</strain>
    </source>
</reference>
<dbReference type="InterPro" id="IPR036615">
    <property type="entry name" value="Mur_ligase_C_dom_sf"/>
</dbReference>
<dbReference type="Gene3D" id="3.90.190.20">
    <property type="entry name" value="Mur ligase, C-terminal domain"/>
    <property type="match status" value="1"/>
</dbReference>
<comment type="pathway">
    <text evidence="1 8">Cell wall biogenesis; peptidoglycan biosynthesis.</text>
</comment>
<comment type="subcellular location">
    <subcellularLocation>
        <location evidence="8">Cytoplasm</location>
    </subcellularLocation>
</comment>
<dbReference type="Pfam" id="PF08245">
    <property type="entry name" value="Mur_ligase_M"/>
    <property type="match status" value="1"/>
</dbReference>
<dbReference type="InterPro" id="IPR000713">
    <property type="entry name" value="Mur_ligase_N"/>
</dbReference>
<keyword evidence="13" id="KW-1185">Reference proteome</keyword>
<proteinExistence type="inferred from homology"/>
<dbReference type="InterPro" id="IPR036565">
    <property type="entry name" value="Mur-like_cat_sf"/>
</dbReference>
<keyword evidence="12" id="KW-0436">Ligase</keyword>